<evidence type="ECO:0000313" key="1">
    <source>
        <dbReference type="EMBL" id="XDJ58174.1"/>
    </source>
</evidence>
<gene>
    <name evidence="1" type="ORF">ABRY90_13070</name>
    <name evidence="2" type="ORF">ABRZ10_07225</name>
</gene>
<dbReference type="EMBL" id="CP158258">
    <property type="protein sequence ID" value="XDJ58174.1"/>
    <property type="molecule type" value="Genomic_DNA"/>
</dbReference>
<evidence type="ECO:0000313" key="2">
    <source>
        <dbReference type="EMBL" id="XDJ75992.1"/>
    </source>
</evidence>
<name>A0AB39FA23_9BURK</name>
<dbReference type="RefSeq" id="WP_368648011.1">
    <property type="nucleotide sequence ID" value="NZ_CP158258.1"/>
</dbReference>
<evidence type="ECO:0008006" key="3">
    <source>
        <dbReference type="Google" id="ProtNLM"/>
    </source>
</evidence>
<sequence>MSNKPETPAAQIEAEEFAKQAVQQYLNACRMSNRNQMGNYLMKLCSVAGVMMALAEGSEDAAQRLEATAAFIRRKMPDTPARMEPLQ</sequence>
<proteinExistence type="predicted"/>
<dbReference type="EMBL" id="CP158265">
    <property type="protein sequence ID" value="XDJ75992.1"/>
    <property type="molecule type" value="Genomic_DNA"/>
</dbReference>
<accession>A0AB39FA23</accession>
<protein>
    <recommendedName>
        <fullName evidence="3">DUF3144 domain-containing protein</fullName>
    </recommendedName>
</protein>
<reference evidence="2" key="1">
    <citation type="submission" date="2024-05" db="EMBL/GenBank/DDBJ databases">
        <authorList>
            <person name="Luo Y.-C."/>
            <person name="Nicholds J."/>
            <person name="Mortimer T."/>
            <person name="Maboni G."/>
        </authorList>
    </citation>
    <scope>NUCLEOTIDE SEQUENCE</scope>
    <source>
        <strain evidence="2">143769</strain>
        <strain evidence="1">148131</strain>
    </source>
</reference>
<dbReference type="AlphaFoldDB" id="A0AB39FA23"/>
<organism evidence="2">
    <name type="scientific">Castellaniella ginsengisoli</name>
    <dbReference type="NCBI Taxonomy" id="546114"/>
    <lineage>
        <taxon>Bacteria</taxon>
        <taxon>Pseudomonadati</taxon>
        <taxon>Pseudomonadota</taxon>
        <taxon>Betaproteobacteria</taxon>
        <taxon>Burkholderiales</taxon>
        <taxon>Alcaligenaceae</taxon>
        <taxon>Castellaniella</taxon>
    </lineage>
</organism>